<dbReference type="EMBL" id="CP011309">
    <property type="protein sequence ID" value="AKF28984.1"/>
    <property type="molecule type" value="Genomic_DNA"/>
</dbReference>
<organism evidence="1 2">
    <name type="scientific">[Brevibacterium] flavum</name>
    <dbReference type="NCBI Taxonomy" id="92706"/>
    <lineage>
        <taxon>Bacteria</taxon>
        <taxon>Bacillati</taxon>
        <taxon>Actinomycetota</taxon>
        <taxon>Actinomycetes</taxon>
        <taxon>Mycobacteriales</taxon>
        <taxon>Corynebacteriaceae</taxon>
        <taxon>Corynebacterium</taxon>
    </lineage>
</organism>
<evidence type="ECO:0000313" key="1">
    <source>
        <dbReference type="EMBL" id="AKF28984.1"/>
    </source>
</evidence>
<evidence type="ECO:0000313" key="2">
    <source>
        <dbReference type="Proteomes" id="UP000034037"/>
    </source>
</evidence>
<name>A0A0F6SS28_9CORY</name>
<dbReference type="Proteomes" id="UP000034037">
    <property type="component" value="Chromosome"/>
</dbReference>
<reference evidence="1 2" key="1">
    <citation type="submission" date="2015-04" db="EMBL/GenBank/DDBJ databases">
        <title>Complete Genome Sequence of Brevibacterium flavum ATCC 15168.</title>
        <authorList>
            <person name="Ahn J."/>
            <person name="Park G."/>
            <person name="Jeon W."/>
            <person name="Jang Y."/>
            <person name="Jang M."/>
            <person name="Lee H."/>
            <person name="Lee H."/>
        </authorList>
    </citation>
    <scope>NUCLEOTIDE SEQUENCE [LARGE SCALE GENOMIC DNA]</scope>
    <source>
        <strain evidence="1 2">ATCC 15168</strain>
    </source>
</reference>
<keyword evidence="2" id="KW-1185">Reference proteome</keyword>
<accession>A0A0F6SS28</accession>
<dbReference type="RefSeq" id="WP_003861875.1">
    <property type="nucleotide sequence ID" value="NZ_CP011309.1"/>
</dbReference>
<gene>
    <name evidence="1" type="ORF">YH66_09790</name>
</gene>
<sequence length="72" mass="7899">MKKTITPRLLLDLLAVGSVDLELWGQSEMAKLVGVGPRSEGCALVKVWSPEIRREVIDQVAIEDIRGVNLSV</sequence>
<protein>
    <submittedName>
        <fullName evidence="1">Uncharacterized protein</fullName>
    </submittedName>
</protein>
<dbReference type="AlphaFoldDB" id="A0A0F6SS28"/>
<proteinExistence type="predicted"/>
<dbReference type="HOGENOM" id="CLU_2664836_0_0_11"/>
<dbReference type="PATRIC" id="fig|92706.3.peg.2051"/>